<evidence type="ECO:0000259" key="1">
    <source>
        <dbReference type="Pfam" id="PF23150"/>
    </source>
</evidence>
<accession>C5KWC1</accession>
<feature type="domain" description="CFAP61 dimerisation" evidence="1">
    <location>
        <begin position="11"/>
        <end position="92"/>
    </location>
</feature>
<dbReference type="Proteomes" id="UP000007800">
    <property type="component" value="Unassembled WGS sequence"/>
</dbReference>
<dbReference type="EMBL" id="GG676994">
    <property type="protein sequence ID" value="EER11232.1"/>
    <property type="molecule type" value="Genomic_DNA"/>
</dbReference>
<proteinExistence type="predicted"/>
<keyword evidence="3" id="KW-1185">Reference proteome</keyword>
<dbReference type="AlphaFoldDB" id="C5KWC1"/>
<evidence type="ECO:0000313" key="2">
    <source>
        <dbReference type="EMBL" id="EER11232.1"/>
    </source>
</evidence>
<sequence length="96" mass="10601">MAEASGDVTFDTIVTDDLDQSLGTGHFCEMKVDKLGKISELTYLGGEPLELHNLHALLGMPVAYLNDISKKCSDGQTKAIIEYLEDSWAKALFHER</sequence>
<name>C5KWC1_PERM5</name>
<dbReference type="GeneID" id="9056928"/>
<protein>
    <recommendedName>
        <fullName evidence="1">CFAP61 dimerisation domain-containing protein</fullName>
    </recommendedName>
</protein>
<organism evidence="3">
    <name type="scientific">Perkinsus marinus (strain ATCC 50983 / TXsc)</name>
    <dbReference type="NCBI Taxonomy" id="423536"/>
    <lineage>
        <taxon>Eukaryota</taxon>
        <taxon>Sar</taxon>
        <taxon>Alveolata</taxon>
        <taxon>Perkinsozoa</taxon>
        <taxon>Perkinsea</taxon>
        <taxon>Perkinsida</taxon>
        <taxon>Perkinsidae</taxon>
        <taxon>Perkinsus</taxon>
    </lineage>
</organism>
<dbReference type="InParanoid" id="C5KWC1"/>
<dbReference type="InterPro" id="IPR038884">
    <property type="entry name" value="CFAP61"/>
</dbReference>
<dbReference type="RefSeq" id="XP_002779437.1">
    <property type="nucleotide sequence ID" value="XM_002779391.1"/>
</dbReference>
<gene>
    <name evidence="2" type="ORF">Pmar_PMAR014533</name>
</gene>
<dbReference type="OrthoDB" id="441013at2759"/>
<dbReference type="PANTHER" id="PTHR21178">
    <property type="entry name" value="CILIA- AND FLAGELLA-ASSOCIATED PROTEIN 61"/>
    <property type="match status" value="1"/>
</dbReference>
<dbReference type="PANTHER" id="PTHR21178:SF8">
    <property type="entry name" value="CILIA- AND FLAGELLA-ASSOCIATED PROTEIN 61"/>
    <property type="match status" value="1"/>
</dbReference>
<dbReference type="InterPro" id="IPR056299">
    <property type="entry name" value="CFAP61_dimer"/>
</dbReference>
<reference evidence="2 3" key="1">
    <citation type="submission" date="2008-07" db="EMBL/GenBank/DDBJ databases">
        <authorList>
            <person name="El-Sayed N."/>
            <person name="Caler E."/>
            <person name="Inman J."/>
            <person name="Amedeo P."/>
            <person name="Hass B."/>
            <person name="Wortman J."/>
        </authorList>
    </citation>
    <scope>NUCLEOTIDE SEQUENCE [LARGE SCALE GENOMIC DNA]</scope>
    <source>
        <strain evidence="3">ATCC 50983 / TXsc</strain>
    </source>
</reference>
<evidence type="ECO:0000313" key="3">
    <source>
        <dbReference type="Proteomes" id="UP000007800"/>
    </source>
</evidence>
<dbReference type="Pfam" id="PF23150">
    <property type="entry name" value="CFAP61_dimer"/>
    <property type="match status" value="1"/>
</dbReference>